<keyword evidence="7" id="KW-0408">Iron</keyword>
<dbReference type="InterPro" id="IPR050411">
    <property type="entry name" value="AlphaKG_dependent_hydroxylases"/>
</dbReference>
<dbReference type="OrthoDB" id="979809at2"/>
<dbReference type="InterPro" id="IPR042098">
    <property type="entry name" value="TauD-like_sf"/>
</dbReference>
<sequence>MNDFLIYESKRFHYLWLRDNCQCHPCRHDSGQRLHETWLLDSKIAILTSETSNAGVKVIWDTPDQHESFYPHDFLMANCYDKFPTSGDKLPRWGSDFQMTSYDYAQVLEDDAVKLSWLNDVIKFGIGKLHNVPTNPSTILNVVSEFGFVRSTNYGDLFEVVSVEKAENLAFTPLPLSLHTDNPYRDPVPTLQLLHCLVKAEVGGVTALADGFKAAEILQKEHPKAFELLSTYKAKFRFASDDAILEHSGCMIETDKQNQIMAVRINNRSCAPINVPFDIMSSFYEAYQLFAAILHSDACKLTTTLESGELIIFDNQRVLHGREVQAIGARHLQGCYADRDGLKSTAATLVNKVV</sequence>
<dbReference type="RefSeq" id="WP_113918261.1">
    <property type="nucleotide sequence ID" value="NZ_QNSE01000016.1"/>
</dbReference>
<comment type="caution">
    <text evidence="10">The sequence shown here is derived from an EMBL/GenBank/DDBJ whole genome shotgun (WGS) entry which is preliminary data.</text>
</comment>
<feature type="domain" description="Gamma-butyrobetaine hydroxylase-like N-terminal" evidence="9">
    <location>
        <begin position="9"/>
        <end position="75"/>
    </location>
</feature>
<keyword evidence="4" id="KW-0479">Metal-binding</keyword>
<keyword evidence="6" id="KW-0560">Oxidoreductase</keyword>
<protein>
    <submittedName>
        <fullName evidence="10">Gamma-butyrobetaine dioxygenase</fullName>
    </submittedName>
</protein>
<comment type="cofactor">
    <cofactor evidence="2">
        <name>L-ascorbate</name>
        <dbReference type="ChEBI" id="CHEBI:38290"/>
    </cofactor>
</comment>
<evidence type="ECO:0000256" key="5">
    <source>
        <dbReference type="ARBA" id="ARBA00022964"/>
    </source>
</evidence>
<evidence type="ECO:0000256" key="1">
    <source>
        <dbReference type="ARBA" id="ARBA00001954"/>
    </source>
</evidence>
<dbReference type="Pfam" id="PF06155">
    <property type="entry name" value="GBBH-like_N"/>
    <property type="match status" value="1"/>
</dbReference>
<dbReference type="InterPro" id="IPR003819">
    <property type="entry name" value="TauD/TfdA-like"/>
</dbReference>
<dbReference type="SUPFAM" id="SSF51197">
    <property type="entry name" value="Clavaminate synthase-like"/>
    <property type="match status" value="1"/>
</dbReference>
<dbReference type="Pfam" id="PF02668">
    <property type="entry name" value="TauD"/>
    <property type="match status" value="1"/>
</dbReference>
<organism evidence="10 11">
    <name type="scientific">Marinomonas rhizomae</name>
    <dbReference type="NCBI Taxonomy" id="491948"/>
    <lineage>
        <taxon>Bacteria</taxon>
        <taxon>Pseudomonadati</taxon>
        <taxon>Pseudomonadota</taxon>
        <taxon>Gammaproteobacteria</taxon>
        <taxon>Oceanospirillales</taxon>
        <taxon>Oceanospirillaceae</taxon>
        <taxon>Marinomonas</taxon>
    </lineage>
</organism>
<dbReference type="CDD" id="cd00250">
    <property type="entry name" value="CAS_like"/>
    <property type="match status" value="1"/>
</dbReference>
<dbReference type="InterPro" id="IPR038492">
    <property type="entry name" value="GBBH-like_N_sf"/>
</dbReference>
<accession>A0A366IZB4</accession>
<evidence type="ECO:0000313" key="10">
    <source>
        <dbReference type="EMBL" id="RBP79048.1"/>
    </source>
</evidence>
<name>A0A366IZB4_9GAMM</name>
<evidence type="ECO:0000256" key="3">
    <source>
        <dbReference type="ARBA" id="ARBA00008654"/>
    </source>
</evidence>
<dbReference type="InterPro" id="IPR010376">
    <property type="entry name" value="GBBH-like_N"/>
</dbReference>
<feature type="domain" description="TauD/TfdA-like" evidence="8">
    <location>
        <begin position="92"/>
        <end position="336"/>
    </location>
</feature>
<evidence type="ECO:0000256" key="4">
    <source>
        <dbReference type="ARBA" id="ARBA00022723"/>
    </source>
</evidence>
<keyword evidence="5 10" id="KW-0223">Dioxygenase</keyword>
<dbReference type="AlphaFoldDB" id="A0A366IZB4"/>
<dbReference type="Gene3D" id="3.30.2020.30">
    <property type="match status" value="1"/>
</dbReference>
<dbReference type="PANTHER" id="PTHR10696">
    <property type="entry name" value="GAMMA-BUTYROBETAINE HYDROXYLASE-RELATED"/>
    <property type="match status" value="1"/>
</dbReference>
<comment type="similarity">
    <text evidence="3">Belongs to the gamma-BBH/TMLD family.</text>
</comment>
<evidence type="ECO:0000256" key="7">
    <source>
        <dbReference type="ARBA" id="ARBA00023004"/>
    </source>
</evidence>
<dbReference type="Gene3D" id="3.60.130.10">
    <property type="entry name" value="Clavaminate synthase-like"/>
    <property type="match status" value="1"/>
</dbReference>
<evidence type="ECO:0000256" key="2">
    <source>
        <dbReference type="ARBA" id="ARBA00001961"/>
    </source>
</evidence>
<evidence type="ECO:0000313" key="11">
    <source>
        <dbReference type="Proteomes" id="UP000252792"/>
    </source>
</evidence>
<evidence type="ECO:0000259" key="9">
    <source>
        <dbReference type="Pfam" id="PF06155"/>
    </source>
</evidence>
<evidence type="ECO:0000259" key="8">
    <source>
        <dbReference type="Pfam" id="PF02668"/>
    </source>
</evidence>
<gene>
    <name evidence="10" type="ORF">DFP80_11674</name>
</gene>
<evidence type="ECO:0000256" key="6">
    <source>
        <dbReference type="ARBA" id="ARBA00023002"/>
    </source>
</evidence>
<dbReference type="FunFam" id="3.60.130.10:FF:000001">
    <property type="entry name" value="Trimethyllysine dioxygenase, mitochondrial"/>
    <property type="match status" value="1"/>
</dbReference>
<comment type="cofactor">
    <cofactor evidence="1">
        <name>Fe(2+)</name>
        <dbReference type="ChEBI" id="CHEBI:29033"/>
    </cofactor>
</comment>
<proteinExistence type="inferred from homology"/>
<dbReference type="GO" id="GO:0045329">
    <property type="term" value="P:carnitine biosynthetic process"/>
    <property type="evidence" value="ECO:0007669"/>
    <property type="project" value="TreeGrafter"/>
</dbReference>
<dbReference type="EMBL" id="QNSE01000016">
    <property type="protein sequence ID" value="RBP79048.1"/>
    <property type="molecule type" value="Genomic_DNA"/>
</dbReference>
<dbReference type="Proteomes" id="UP000252792">
    <property type="component" value="Unassembled WGS sequence"/>
</dbReference>
<reference evidence="10 11" key="1">
    <citation type="submission" date="2018-06" db="EMBL/GenBank/DDBJ databases">
        <title>Genomic Encyclopedia of Type Strains, Phase III (KMG-III): the genomes of soil and plant-associated and newly described type strains.</title>
        <authorList>
            <person name="Whitman W."/>
        </authorList>
    </citation>
    <scope>NUCLEOTIDE SEQUENCE [LARGE SCALE GENOMIC DNA]</scope>
    <source>
        <strain evidence="10 11">CECT 7377</strain>
    </source>
</reference>
<dbReference type="PANTHER" id="PTHR10696:SF25">
    <property type="entry name" value="OXIDOREDUCTASE AIM17-RELATED"/>
    <property type="match status" value="1"/>
</dbReference>
<dbReference type="GO" id="GO:0046872">
    <property type="term" value="F:metal ion binding"/>
    <property type="evidence" value="ECO:0007669"/>
    <property type="project" value="UniProtKB-KW"/>
</dbReference>
<dbReference type="GO" id="GO:0016706">
    <property type="term" value="F:2-oxoglutarate-dependent dioxygenase activity"/>
    <property type="evidence" value="ECO:0007669"/>
    <property type="project" value="UniProtKB-ARBA"/>
</dbReference>
<keyword evidence="11" id="KW-1185">Reference proteome</keyword>